<dbReference type="AlphaFoldDB" id="A0A806JZV3"/>
<keyword evidence="5 7" id="KW-0472">Membrane</keyword>
<feature type="domain" description="Major facilitator superfamily (MFS) profile" evidence="8">
    <location>
        <begin position="20"/>
        <end position="522"/>
    </location>
</feature>
<dbReference type="PANTHER" id="PTHR23501">
    <property type="entry name" value="MAJOR FACILITATOR SUPERFAMILY"/>
    <property type="match status" value="1"/>
</dbReference>
<dbReference type="InterPro" id="IPR005829">
    <property type="entry name" value="Sugar_transporter_CS"/>
</dbReference>
<feature type="transmembrane region" description="Helical" evidence="7">
    <location>
        <begin position="143"/>
        <end position="161"/>
    </location>
</feature>
<dbReference type="PROSITE" id="PS50850">
    <property type="entry name" value="MFS"/>
    <property type="match status" value="1"/>
</dbReference>
<evidence type="ECO:0000313" key="9">
    <source>
        <dbReference type="EMBL" id="AGS52832.1"/>
    </source>
</evidence>
<feature type="transmembrane region" description="Helical" evidence="7">
    <location>
        <begin position="114"/>
        <end position="131"/>
    </location>
</feature>
<feature type="transmembrane region" description="Helical" evidence="7">
    <location>
        <begin position="54"/>
        <end position="73"/>
    </location>
</feature>
<dbReference type="Gene3D" id="1.20.1250.20">
    <property type="entry name" value="MFS general substrate transporter like domains"/>
    <property type="match status" value="2"/>
</dbReference>
<feature type="transmembrane region" description="Helical" evidence="7">
    <location>
        <begin position="173"/>
        <end position="194"/>
    </location>
</feature>
<dbReference type="GO" id="GO:0005886">
    <property type="term" value="C:plasma membrane"/>
    <property type="evidence" value="ECO:0007669"/>
    <property type="project" value="TreeGrafter"/>
</dbReference>
<evidence type="ECO:0000256" key="3">
    <source>
        <dbReference type="ARBA" id="ARBA00022692"/>
    </source>
</evidence>
<evidence type="ECO:0000256" key="1">
    <source>
        <dbReference type="ARBA" id="ARBA00004127"/>
    </source>
</evidence>
<dbReference type="PROSITE" id="PS00216">
    <property type="entry name" value="SUGAR_TRANSPORT_1"/>
    <property type="match status" value="1"/>
</dbReference>
<reference evidence="9" key="1">
    <citation type="submission" date="2012-03" db="EMBL/GenBank/DDBJ databases">
        <title>Functional metagenomics reveals considerable lignocellulase gene clusters in the gut microbiome of a wood-feeding higher termite.</title>
        <authorList>
            <person name="Liu N."/>
        </authorList>
    </citation>
    <scope>NUCLEOTIDE SEQUENCE</scope>
</reference>
<dbReference type="GO" id="GO:0012505">
    <property type="term" value="C:endomembrane system"/>
    <property type="evidence" value="ECO:0007669"/>
    <property type="project" value="UniProtKB-SubCell"/>
</dbReference>
<feature type="transmembrane region" description="Helical" evidence="7">
    <location>
        <begin position="397"/>
        <end position="420"/>
    </location>
</feature>
<feature type="transmembrane region" description="Helical" evidence="7">
    <location>
        <begin position="232"/>
        <end position="251"/>
    </location>
</feature>
<proteinExistence type="predicted"/>
<evidence type="ECO:0000256" key="6">
    <source>
        <dbReference type="ARBA" id="ARBA00044273"/>
    </source>
</evidence>
<dbReference type="SUPFAM" id="SSF103473">
    <property type="entry name" value="MFS general substrate transporter"/>
    <property type="match status" value="1"/>
</dbReference>
<evidence type="ECO:0000256" key="4">
    <source>
        <dbReference type="ARBA" id="ARBA00022989"/>
    </source>
</evidence>
<dbReference type="GO" id="GO:0022857">
    <property type="term" value="F:transmembrane transporter activity"/>
    <property type="evidence" value="ECO:0007669"/>
    <property type="project" value="InterPro"/>
</dbReference>
<feature type="transmembrane region" description="Helical" evidence="7">
    <location>
        <begin position="499"/>
        <end position="518"/>
    </location>
</feature>
<keyword evidence="4 7" id="KW-1133">Transmembrane helix</keyword>
<dbReference type="InterPro" id="IPR020846">
    <property type="entry name" value="MFS_dom"/>
</dbReference>
<evidence type="ECO:0000259" key="8">
    <source>
        <dbReference type="PROSITE" id="PS50850"/>
    </source>
</evidence>
<dbReference type="EMBL" id="JQ844213">
    <property type="protein sequence ID" value="AGS52832.1"/>
    <property type="molecule type" value="Genomic_DNA"/>
</dbReference>
<dbReference type="InterPro" id="IPR036259">
    <property type="entry name" value="MFS_trans_sf"/>
</dbReference>
<feature type="transmembrane region" description="Helical" evidence="7">
    <location>
        <begin position="364"/>
        <end position="385"/>
    </location>
</feature>
<evidence type="ECO:0000256" key="5">
    <source>
        <dbReference type="ARBA" id="ARBA00023136"/>
    </source>
</evidence>
<evidence type="ECO:0000256" key="2">
    <source>
        <dbReference type="ARBA" id="ARBA00022448"/>
    </source>
</evidence>
<dbReference type="InterPro" id="IPR011701">
    <property type="entry name" value="MFS"/>
</dbReference>
<sequence length="530" mass="56584">MVAKALQNAPAGKSRAVVAGIVTVFLTYFTYSYFFQILLAALPRITADLDGMHLYAWAVSIPNLGLAFSMLLVGKFSDMFGRRALLIVALSICLIGAAWSALSASYLMLIVSRTFLSIGQGALAPLCFAAFGDMFESGERSKWVGMLNIPSGIFASVGPALGGWFTDALSWRYIFWCGVPLLVLSLLMAVFAMPRHKLSASPAIDGPGALLAAAASSTLILAFSMAGTMYPWGSPVIIGLFVVSAIFWFWFIRTEAKAKEPILDLRVLKNRVFIIITVAGLLSSFGLAGLMVYYPLLVQGIQGASATENGWIMTPGNFLMYFLGFPAGFILARVRKYKWMFLSGYGLTAAVILFLVSFNASTPLFWGFCVFTLAGIGMGSIPTLNTLVAQYAVPRRLLGVATGALYFSVMLGQAIAPAVLGSAMNMKYTSALAANLPSEVESISDKELLTSLGNPRVLLSEPAMAALSNTLGNSGPDGPVILERTIEAIRLAMEAGLKVIFIIGAIAMTLTFLIICLLPSLSIDTPPPAD</sequence>
<name>A0A806JZV3_9BACT</name>
<comment type="subcellular location">
    <subcellularLocation>
        <location evidence="1">Endomembrane system</location>
        <topology evidence="1">Multi-pass membrane protein</topology>
    </subcellularLocation>
</comment>
<feature type="transmembrane region" description="Helical" evidence="7">
    <location>
        <begin position="85"/>
        <end position="108"/>
    </location>
</feature>
<keyword evidence="3 7" id="KW-0812">Transmembrane</keyword>
<evidence type="ECO:0000256" key="7">
    <source>
        <dbReference type="SAM" id="Phobius"/>
    </source>
</evidence>
<organism evidence="9">
    <name type="scientific">uncultured bacterium contig00009</name>
    <dbReference type="NCBI Taxonomy" id="1181501"/>
    <lineage>
        <taxon>Bacteria</taxon>
        <taxon>environmental samples</taxon>
    </lineage>
</organism>
<feature type="transmembrane region" description="Helical" evidence="7">
    <location>
        <begin position="314"/>
        <end position="332"/>
    </location>
</feature>
<keyword evidence="2" id="KW-0813">Transport</keyword>
<feature type="transmembrane region" description="Helical" evidence="7">
    <location>
        <begin position="16"/>
        <end position="42"/>
    </location>
</feature>
<feature type="transmembrane region" description="Helical" evidence="7">
    <location>
        <begin position="206"/>
        <end position="226"/>
    </location>
</feature>
<feature type="transmembrane region" description="Helical" evidence="7">
    <location>
        <begin position="272"/>
        <end position="294"/>
    </location>
</feature>
<dbReference type="PANTHER" id="PTHR23501:SF191">
    <property type="entry name" value="VACUOLAR BASIC AMINO ACID TRANSPORTER 4"/>
    <property type="match status" value="1"/>
</dbReference>
<dbReference type="Pfam" id="PF07690">
    <property type="entry name" value="MFS_1"/>
    <property type="match status" value="1"/>
</dbReference>
<feature type="transmembrane region" description="Helical" evidence="7">
    <location>
        <begin position="339"/>
        <end position="358"/>
    </location>
</feature>
<accession>A0A806JZV3</accession>
<protein>
    <recommendedName>
        <fullName evidence="6">MFS-type drug efflux transporter P55</fullName>
    </recommendedName>
</protein>